<feature type="transmembrane region" description="Helical" evidence="1">
    <location>
        <begin position="133"/>
        <end position="151"/>
    </location>
</feature>
<gene>
    <name evidence="3" type="ORF">GCM10009668_42570</name>
</gene>
<keyword evidence="1" id="KW-0472">Membrane</keyword>
<dbReference type="Pfam" id="PF00174">
    <property type="entry name" value="Oxidored_molyb"/>
    <property type="match status" value="1"/>
</dbReference>
<dbReference type="PANTHER" id="PTHR19372:SF7">
    <property type="entry name" value="SULFITE OXIDASE, MITOCHONDRIAL"/>
    <property type="match status" value="1"/>
</dbReference>
<dbReference type="Gene3D" id="3.90.420.10">
    <property type="entry name" value="Oxidoreductase, molybdopterin-binding domain"/>
    <property type="match status" value="1"/>
</dbReference>
<accession>A0ABP4EQ77</accession>
<evidence type="ECO:0000256" key="1">
    <source>
        <dbReference type="SAM" id="Phobius"/>
    </source>
</evidence>
<keyword evidence="1" id="KW-1133">Transmembrane helix</keyword>
<feature type="transmembrane region" description="Helical" evidence="1">
    <location>
        <begin position="77"/>
        <end position="94"/>
    </location>
</feature>
<dbReference type="RefSeq" id="WP_343996967.1">
    <property type="nucleotide sequence ID" value="NZ_BAAALG010000019.1"/>
</dbReference>
<keyword evidence="4" id="KW-1185">Reference proteome</keyword>
<feature type="domain" description="Oxidoreductase molybdopterin-binding" evidence="2">
    <location>
        <begin position="265"/>
        <end position="410"/>
    </location>
</feature>
<keyword evidence="1" id="KW-0812">Transmembrane</keyword>
<evidence type="ECO:0000313" key="3">
    <source>
        <dbReference type="EMBL" id="GAA1115296.1"/>
    </source>
</evidence>
<dbReference type="SUPFAM" id="SSF56524">
    <property type="entry name" value="Oxidoreductase molybdopterin-binding domain"/>
    <property type="match status" value="1"/>
</dbReference>
<dbReference type="InterPro" id="IPR036374">
    <property type="entry name" value="OxRdtase_Mopterin-bd_sf"/>
</dbReference>
<dbReference type="InterPro" id="IPR000572">
    <property type="entry name" value="OxRdtase_Mopterin-bd_dom"/>
</dbReference>
<comment type="caution">
    <text evidence="3">The sequence shown here is derived from an EMBL/GenBank/DDBJ whole genome shotgun (WGS) entry which is preliminary data.</text>
</comment>
<protein>
    <submittedName>
        <fullName evidence="3">Molybdopterin-dependent oxidoreductase</fullName>
    </submittedName>
</protein>
<name>A0ABP4EQ77_9ACTN</name>
<reference evidence="4" key="1">
    <citation type="journal article" date="2019" name="Int. J. Syst. Evol. Microbiol.">
        <title>The Global Catalogue of Microorganisms (GCM) 10K type strain sequencing project: providing services to taxonomists for standard genome sequencing and annotation.</title>
        <authorList>
            <consortium name="The Broad Institute Genomics Platform"/>
            <consortium name="The Broad Institute Genome Sequencing Center for Infectious Disease"/>
            <person name="Wu L."/>
            <person name="Ma J."/>
        </authorList>
    </citation>
    <scope>NUCLEOTIDE SEQUENCE [LARGE SCALE GENOMIC DNA]</scope>
    <source>
        <strain evidence="4">JCM 13008</strain>
    </source>
</reference>
<sequence length="537" mass="58012">MARYAWPLAGMVAGIAGMAVSHALTMALSLRPNPLVSIAEWLVGHLPGWLEDLVHQLTGIKDAAPSATSGAELLEPYVIAFLFVVFLGVGALAGQLSRRGWWQAIPLQVLVIAVGALGMVGRYTLTTLTVTPVVAGGVTWIVLTSFVAGPLQRARASQRRVAAAPPDADGSPAVSAERLERWLRFDRRDFVVRAVVTGVGGLALWLYGGRFAQKRRRVDQTRRLLNLPIHERSPRPEFRIGIDGVQPWRTANDRFFTEQTSFTDPVIELTEWRLRIHGLVERELVLSYQDLIDRQIVESWITLVNVNNPVGGDLIGNAWWSGVLIRDLLAEAGVAEGADAVLQTSADGWSCLTPLTALTDQRNAMLAVGMNGQPLPIEQGYPVRSITPGLYSHVSDCKWVTELKVTRFAEDEGFATEQQGFAERGPIKIGSRIDTPHNGDDVAAGTVSVGGSAWAPQRGIVSVEVAVDDGPWLAADLARVPNADTWVQWGIAVELASGSHTVRVRAVATDGEVQTGVVAEVHPDGASGWHEVGFDVS</sequence>
<dbReference type="InterPro" id="IPR014756">
    <property type="entry name" value="Ig_E-set"/>
</dbReference>
<evidence type="ECO:0000259" key="2">
    <source>
        <dbReference type="Pfam" id="PF00174"/>
    </source>
</evidence>
<feature type="transmembrane region" description="Helical" evidence="1">
    <location>
        <begin position="190"/>
        <end position="208"/>
    </location>
</feature>
<dbReference type="EMBL" id="BAAALG010000019">
    <property type="protein sequence ID" value="GAA1115296.1"/>
    <property type="molecule type" value="Genomic_DNA"/>
</dbReference>
<dbReference type="SUPFAM" id="SSF81296">
    <property type="entry name" value="E set domains"/>
    <property type="match status" value="1"/>
</dbReference>
<proteinExistence type="predicted"/>
<dbReference type="PANTHER" id="PTHR19372">
    <property type="entry name" value="SULFITE REDUCTASE"/>
    <property type="match status" value="1"/>
</dbReference>
<organism evidence="3 4">
    <name type="scientific">Nocardioides dubius</name>
    <dbReference type="NCBI Taxonomy" id="317019"/>
    <lineage>
        <taxon>Bacteria</taxon>
        <taxon>Bacillati</taxon>
        <taxon>Actinomycetota</taxon>
        <taxon>Actinomycetes</taxon>
        <taxon>Propionibacteriales</taxon>
        <taxon>Nocardioidaceae</taxon>
        <taxon>Nocardioides</taxon>
    </lineage>
</organism>
<evidence type="ECO:0000313" key="4">
    <source>
        <dbReference type="Proteomes" id="UP001501581"/>
    </source>
</evidence>
<dbReference type="Gene3D" id="2.60.40.650">
    <property type="match status" value="1"/>
</dbReference>
<feature type="transmembrane region" description="Helical" evidence="1">
    <location>
        <begin position="101"/>
        <end position="121"/>
    </location>
</feature>
<dbReference type="Proteomes" id="UP001501581">
    <property type="component" value="Unassembled WGS sequence"/>
</dbReference>